<dbReference type="EMBL" id="CP022386">
    <property type="protein sequence ID" value="ATA87607.1"/>
    <property type="molecule type" value="Genomic_DNA"/>
</dbReference>
<accession>A0A250FUH5</accession>
<protein>
    <recommendedName>
        <fullName evidence="5">Type VI secretion system baseplate subunit TssK</fullName>
    </recommendedName>
</protein>
<dbReference type="GeneID" id="84809053"/>
<dbReference type="KEGG" id="cgh:CGC50_10870"/>
<reference evidence="1" key="1">
    <citation type="journal article" date="2017" name="Genome Announc.">
        <title>Twelve Complete Reference Genomes of Clinical Isolates in the Capnocytophaga Genus.</title>
        <authorList>
            <person name="Villarma A."/>
            <person name="Gulvik C.A."/>
            <person name="Rowe L.A."/>
            <person name="Sheth M."/>
            <person name="Juieng P."/>
            <person name="Nicholson A.C."/>
            <person name="Loparev V.N."/>
            <person name="McQuiston J.R."/>
        </authorList>
    </citation>
    <scope>NUCLEOTIDE SEQUENCE</scope>
    <source>
        <strain evidence="1">H1496</strain>
    </source>
</reference>
<dbReference type="RefSeq" id="WP_095910837.1">
    <property type="nucleotide sequence ID" value="NZ_CAUVLU010000044.1"/>
</dbReference>
<proteinExistence type="predicted"/>
<dbReference type="Proteomes" id="UP000217250">
    <property type="component" value="Chromosome"/>
</dbReference>
<organism evidence="1 3">
    <name type="scientific">Capnocytophaga gingivalis</name>
    <dbReference type="NCBI Taxonomy" id="1017"/>
    <lineage>
        <taxon>Bacteria</taxon>
        <taxon>Pseudomonadati</taxon>
        <taxon>Bacteroidota</taxon>
        <taxon>Flavobacteriia</taxon>
        <taxon>Flavobacteriales</taxon>
        <taxon>Flavobacteriaceae</taxon>
        <taxon>Capnocytophaga</taxon>
    </lineage>
</organism>
<dbReference type="EMBL" id="JAYKBV010000031">
    <property type="protein sequence ID" value="MEB3041767.1"/>
    <property type="molecule type" value="Genomic_DNA"/>
</dbReference>
<gene>
    <name evidence="1" type="ORF">CGC50_10870</name>
    <name evidence="2" type="ORF">VJJ49_13870</name>
</gene>
<evidence type="ECO:0000313" key="1">
    <source>
        <dbReference type="EMBL" id="ATA87607.1"/>
    </source>
</evidence>
<dbReference type="Proteomes" id="UP001324270">
    <property type="component" value="Unassembled WGS sequence"/>
</dbReference>
<evidence type="ECO:0000313" key="2">
    <source>
        <dbReference type="EMBL" id="MEB3041767.1"/>
    </source>
</evidence>
<evidence type="ECO:0000313" key="4">
    <source>
        <dbReference type="Proteomes" id="UP001324270"/>
    </source>
</evidence>
<name>A0A250FUH5_9FLAO</name>
<evidence type="ECO:0000313" key="3">
    <source>
        <dbReference type="Proteomes" id="UP000217250"/>
    </source>
</evidence>
<dbReference type="OrthoDB" id="1090702at2"/>
<reference evidence="3" key="2">
    <citation type="submission" date="2017-06" db="EMBL/GenBank/DDBJ databases">
        <title>Capnocytophaga spp. assemblies.</title>
        <authorList>
            <person name="Gulvik C.A."/>
        </authorList>
    </citation>
    <scope>NUCLEOTIDE SEQUENCE [LARGE SCALE GENOMIC DNA]</scope>
    <source>
        <strain evidence="3">H1496</strain>
    </source>
</reference>
<keyword evidence="4" id="KW-1185">Reference proteome</keyword>
<sequence length="392" mass="44535">MIKPIKYAAVNWVDGMKISEKHFIQHQNFIIDTVRDTSSLGINNFNYGLLPQPYKKDEENRVFEIYNTATNDVQLIIHHCSAVTAAGLRIELSDYKVNIKSLIGDAKVAKATKEVNNTTNKSDEGYYILIAVNPYERIPLGDIDPEETPPRHPFTTPKYIVDVMPITTYNEGQVNANSLVIGKISLTGESVSADEDFIPPCVNLYSFRKLLVHYTDFAKSIAILQDSTKVIISKIIEKGQNSSLASNIKLLCTTIVNHLGNTYFAYRNLVLNQPPIYMIEIFSQLAFHFNSARMLIPEREKEEMQNYIYEWSNVAPHNLDTLLSAVAEINYNHNNCGEHLKDIKLLLDNLSATFKKLSELDYIGQRKENIIVNEQQIDKNNSKNKTGWSVLD</sequence>
<reference evidence="2 4" key="3">
    <citation type="submission" date="2023-12" db="EMBL/GenBank/DDBJ databases">
        <title>Genomic sequences of Capnocytophaga and Parvimonas strains.</title>
        <authorList>
            <person name="Watt R.M."/>
            <person name="Wang M."/>
            <person name="Yang T."/>
            <person name="Tong W.M."/>
        </authorList>
    </citation>
    <scope>NUCLEOTIDE SEQUENCE [LARGE SCALE GENOMIC DNA]</scope>
    <source>
        <strain evidence="2 4">CCUG 13156</strain>
    </source>
</reference>
<dbReference type="AlphaFoldDB" id="A0A250FUH5"/>
<evidence type="ECO:0008006" key="5">
    <source>
        <dbReference type="Google" id="ProtNLM"/>
    </source>
</evidence>